<evidence type="ECO:0000256" key="9">
    <source>
        <dbReference type="ARBA" id="ARBA00037983"/>
    </source>
</evidence>
<dbReference type="GO" id="GO:0000149">
    <property type="term" value="F:SNARE binding"/>
    <property type="evidence" value="ECO:0007669"/>
    <property type="project" value="TreeGrafter"/>
</dbReference>
<keyword evidence="12" id="KW-0175">Coiled coil</keyword>
<sequence length="217" mass="25537">MNVLYTNSSKQIHQLQLDFEKLEQGEDTSSAIQGQISASLGALKKASDELMQLAKREITEEKREIAYQRAEKIQREYQLLQDSFNRWKQKQAAKRNEERERELLLRRQDGTRYQQEQNSYLPPMDYFDHESNVLNRTGKQIDDYISMGRSALEELYTQKNILKGTRTKMLDIANTLGVSQTVIRYIETRTTQDKWILLVGIIITIILMWLIVHYFGK</sequence>
<dbReference type="GO" id="GO:0015031">
    <property type="term" value="P:protein transport"/>
    <property type="evidence" value="ECO:0007669"/>
    <property type="project" value="UniProtKB-KW"/>
</dbReference>
<evidence type="ECO:0000256" key="10">
    <source>
        <dbReference type="ARBA" id="ARBA00040957"/>
    </source>
</evidence>
<dbReference type="AlphaFoldDB" id="A0A1Y1VJD1"/>
<dbReference type="SUPFAM" id="SSF58038">
    <property type="entry name" value="SNARE fusion complex"/>
    <property type="match status" value="1"/>
</dbReference>
<dbReference type="GO" id="GO:0005789">
    <property type="term" value="C:endoplasmic reticulum membrane"/>
    <property type="evidence" value="ECO:0007669"/>
    <property type="project" value="UniProtKB-SubCell"/>
</dbReference>
<dbReference type="Gene3D" id="1.20.5.110">
    <property type="match status" value="1"/>
</dbReference>
<dbReference type="Proteomes" id="UP000193719">
    <property type="component" value="Unassembled WGS sequence"/>
</dbReference>
<evidence type="ECO:0000256" key="2">
    <source>
        <dbReference type="ARBA" id="ARBA00004409"/>
    </source>
</evidence>
<keyword evidence="15" id="KW-1185">Reference proteome</keyword>
<feature type="coiled-coil region" evidence="12">
    <location>
        <begin position="44"/>
        <end position="90"/>
    </location>
</feature>
<dbReference type="InterPro" id="IPR027027">
    <property type="entry name" value="GOSR2/Membrin/Bos1"/>
</dbReference>
<evidence type="ECO:0000256" key="3">
    <source>
        <dbReference type="ARBA" id="ARBA00022448"/>
    </source>
</evidence>
<evidence type="ECO:0000256" key="1">
    <source>
        <dbReference type="ARBA" id="ARBA00004163"/>
    </source>
</evidence>
<dbReference type="PANTHER" id="PTHR21230:SF1">
    <property type="entry name" value="GOLGI SNAP RECEPTOR COMPLEX MEMBER 2"/>
    <property type="match status" value="1"/>
</dbReference>
<evidence type="ECO:0000256" key="7">
    <source>
        <dbReference type="ARBA" id="ARBA00023034"/>
    </source>
</evidence>
<keyword evidence="7" id="KW-0333">Golgi apparatus</keyword>
<evidence type="ECO:0000256" key="12">
    <source>
        <dbReference type="SAM" id="Coils"/>
    </source>
</evidence>
<dbReference type="GO" id="GO:0031201">
    <property type="term" value="C:SNARE complex"/>
    <property type="evidence" value="ECO:0007669"/>
    <property type="project" value="TreeGrafter"/>
</dbReference>
<protein>
    <recommendedName>
        <fullName evidence="10 11">Protein transport protein BOS1</fullName>
    </recommendedName>
</protein>
<name>A0A1Y1VJD1_9FUNG</name>
<dbReference type="CDD" id="cd15863">
    <property type="entry name" value="SNARE_GS27"/>
    <property type="match status" value="1"/>
</dbReference>
<organism evidence="14 15">
    <name type="scientific">Piromyces finnis</name>
    <dbReference type="NCBI Taxonomy" id="1754191"/>
    <lineage>
        <taxon>Eukaryota</taxon>
        <taxon>Fungi</taxon>
        <taxon>Fungi incertae sedis</taxon>
        <taxon>Chytridiomycota</taxon>
        <taxon>Chytridiomycota incertae sedis</taxon>
        <taxon>Neocallimastigomycetes</taxon>
        <taxon>Neocallimastigales</taxon>
        <taxon>Neocallimastigaceae</taxon>
        <taxon>Piromyces</taxon>
    </lineage>
</organism>
<reference evidence="14 15" key="1">
    <citation type="submission" date="2016-08" db="EMBL/GenBank/DDBJ databases">
        <title>Genomes of anaerobic fungi encode conserved fungal cellulosomes for biomass hydrolysis.</title>
        <authorList>
            <consortium name="DOE Joint Genome Institute"/>
            <person name="Haitjema C.H."/>
            <person name="Gilmore S.P."/>
            <person name="Henske J.K."/>
            <person name="Solomon K.V."/>
            <person name="De Groot R."/>
            <person name="Kuo A."/>
            <person name="Mondo S.J."/>
            <person name="Salamov A.A."/>
            <person name="Labutti K."/>
            <person name="Zhao Z."/>
            <person name="Chiniquy J."/>
            <person name="Barry K."/>
            <person name="Brewer H.M."/>
            <person name="Purvine S.O."/>
            <person name="Wright A.T."/>
            <person name="Boxma B."/>
            <person name="Van Alen T."/>
            <person name="Hackstein J.H."/>
            <person name="Baker S.E."/>
            <person name="Grigoriev I.V."/>
            <person name="O'Malley M.A."/>
        </authorList>
    </citation>
    <scope>NUCLEOTIDE SEQUENCE [LARGE SCALE GENOMIC DNA]</scope>
    <source>
        <strain evidence="15">finn</strain>
    </source>
</reference>
<evidence type="ECO:0000313" key="15">
    <source>
        <dbReference type="Proteomes" id="UP000193719"/>
    </source>
</evidence>
<gene>
    <name evidence="14" type="ORF">BCR36DRAFT_580390</name>
</gene>
<comment type="caution">
    <text evidence="14">The sequence shown here is derived from an EMBL/GenBank/DDBJ whole genome shotgun (WGS) entry which is preliminary data.</text>
</comment>
<evidence type="ECO:0000256" key="13">
    <source>
        <dbReference type="SAM" id="Phobius"/>
    </source>
</evidence>
<dbReference type="STRING" id="1754191.A0A1Y1VJD1"/>
<dbReference type="GO" id="GO:0012507">
    <property type="term" value="C:ER to Golgi transport vesicle membrane"/>
    <property type="evidence" value="ECO:0007669"/>
    <property type="project" value="TreeGrafter"/>
</dbReference>
<dbReference type="GO" id="GO:0031902">
    <property type="term" value="C:late endosome membrane"/>
    <property type="evidence" value="ECO:0007669"/>
    <property type="project" value="TreeGrafter"/>
</dbReference>
<dbReference type="GO" id="GO:0000139">
    <property type="term" value="C:Golgi membrane"/>
    <property type="evidence" value="ECO:0007669"/>
    <property type="project" value="UniProtKB-SubCell"/>
</dbReference>
<evidence type="ECO:0000256" key="5">
    <source>
        <dbReference type="ARBA" id="ARBA00022927"/>
    </source>
</evidence>
<evidence type="ECO:0000256" key="4">
    <source>
        <dbReference type="ARBA" id="ARBA00022692"/>
    </source>
</evidence>
<keyword evidence="3 11" id="KW-0813">Transport</keyword>
<keyword evidence="5 11" id="KW-0653">Protein transport</keyword>
<evidence type="ECO:0000256" key="11">
    <source>
        <dbReference type="PIRNR" id="PIRNR028865"/>
    </source>
</evidence>
<feature type="transmembrane region" description="Helical" evidence="13">
    <location>
        <begin position="195"/>
        <end position="215"/>
    </location>
</feature>
<proteinExistence type="inferred from homology"/>
<dbReference type="EMBL" id="MCFH01000005">
    <property type="protein sequence ID" value="ORX57820.1"/>
    <property type="molecule type" value="Genomic_DNA"/>
</dbReference>
<comment type="function">
    <text evidence="11">SNARE required for protein transport between the ER and the Golgi complex.</text>
</comment>
<dbReference type="OrthoDB" id="158360at2759"/>
<comment type="subcellular location">
    <subcellularLocation>
        <location evidence="1">Endoplasmic reticulum membrane</location>
        <topology evidence="1">Single-pass type IV membrane protein</topology>
    </subcellularLocation>
    <subcellularLocation>
        <location evidence="2">Golgi apparatus membrane</location>
        <topology evidence="2">Single-pass type IV membrane protein</topology>
    </subcellularLocation>
</comment>
<dbReference type="GO" id="GO:0006888">
    <property type="term" value="P:endoplasmic reticulum to Golgi vesicle-mediated transport"/>
    <property type="evidence" value="ECO:0007669"/>
    <property type="project" value="TreeGrafter"/>
</dbReference>
<comment type="similarity">
    <text evidence="9 11">Belongs to the BOS1 family.</text>
</comment>
<dbReference type="PANTHER" id="PTHR21230">
    <property type="entry name" value="VESICLE TRANSPORT V-SNARE PROTEIN VTI1-RELATED"/>
    <property type="match status" value="1"/>
</dbReference>
<evidence type="ECO:0000256" key="8">
    <source>
        <dbReference type="ARBA" id="ARBA00023136"/>
    </source>
</evidence>
<dbReference type="PIRSF" id="PIRSF028865">
    <property type="entry name" value="Membrin-2"/>
    <property type="match status" value="1"/>
</dbReference>
<keyword evidence="6 13" id="KW-1133">Transmembrane helix</keyword>
<accession>A0A1Y1VJD1</accession>
<dbReference type="GO" id="GO:0006906">
    <property type="term" value="P:vesicle fusion"/>
    <property type="evidence" value="ECO:0007669"/>
    <property type="project" value="TreeGrafter"/>
</dbReference>
<evidence type="ECO:0000313" key="14">
    <source>
        <dbReference type="EMBL" id="ORX57820.1"/>
    </source>
</evidence>
<keyword evidence="8 11" id="KW-0472">Membrane</keyword>
<dbReference type="GO" id="GO:0005484">
    <property type="term" value="F:SNAP receptor activity"/>
    <property type="evidence" value="ECO:0007669"/>
    <property type="project" value="InterPro"/>
</dbReference>
<dbReference type="Pfam" id="PF12352">
    <property type="entry name" value="V-SNARE_C"/>
    <property type="match status" value="1"/>
</dbReference>
<keyword evidence="4 13" id="KW-0812">Transmembrane</keyword>
<evidence type="ECO:0000256" key="6">
    <source>
        <dbReference type="ARBA" id="ARBA00022989"/>
    </source>
</evidence>
<reference evidence="14 15" key="2">
    <citation type="submission" date="2016-08" db="EMBL/GenBank/DDBJ databases">
        <title>Pervasive Adenine N6-methylation of Active Genes in Fungi.</title>
        <authorList>
            <consortium name="DOE Joint Genome Institute"/>
            <person name="Mondo S.J."/>
            <person name="Dannebaum R.O."/>
            <person name="Kuo R.C."/>
            <person name="Labutti K."/>
            <person name="Haridas S."/>
            <person name="Kuo A."/>
            <person name="Salamov A."/>
            <person name="Ahrendt S.R."/>
            <person name="Lipzen A."/>
            <person name="Sullivan W."/>
            <person name="Andreopoulos W.B."/>
            <person name="Clum A."/>
            <person name="Lindquist E."/>
            <person name="Daum C."/>
            <person name="Ramamoorthy G.K."/>
            <person name="Gryganskyi A."/>
            <person name="Culley D."/>
            <person name="Magnuson J.K."/>
            <person name="James T.Y."/>
            <person name="O'Malley M.A."/>
            <person name="Stajich J.E."/>
            <person name="Spatafora J.W."/>
            <person name="Visel A."/>
            <person name="Grigoriev I.V."/>
        </authorList>
    </citation>
    <scope>NUCLEOTIDE SEQUENCE [LARGE SCALE GENOMIC DNA]</scope>
    <source>
        <strain evidence="15">finn</strain>
    </source>
</reference>